<dbReference type="RefSeq" id="WP_380227652.1">
    <property type="nucleotide sequence ID" value="NZ_JBHSOF010000034.1"/>
</dbReference>
<organism evidence="1 2">
    <name type="scientific">Kitasatospora misakiensis</name>
    <dbReference type="NCBI Taxonomy" id="67330"/>
    <lineage>
        <taxon>Bacteria</taxon>
        <taxon>Bacillati</taxon>
        <taxon>Actinomycetota</taxon>
        <taxon>Actinomycetes</taxon>
        <taxon>Kitasatosporales</taxon>
        <taxon>Streptomycetaceae</taxon>
        <taxon>Kitasatospora</taxon>
    </lineage>
</organism>
<accession>A0ABW0XBR8</accession>
<sequence>MNPGPAPARRELAFHADNGGTFTTTWGQRYIRAEIQRVAPADEWNRQFRCYLPPGEDGPVTVDHALAIVRTLIERHVALRTRFRLDPLGGVAEQIVDAGGRIGVDIIAEADPDRCEEALSAHLNAWTSQPFDLEWDTPVRIALGVCGAGAHLIGIVAPHVNLDGAGTVAVVEDLHRIIAGRTPEPVVFDPLAAAAEESGASGRERSRRALELMRPAIQAAADNPLRTARHSPATPMAQAASLSTDPFQSAHEYLARKLALFASGAITLVAAATAIHRVLGVGRTVFKVECANRWSPTTRSYIGHRAQPIYIAAAGDTGDTAAEIRAVDRAIRTAARHCPHDPDAVQALIEEAGADTSIFFNDLRALATDPAPHTPRPDLADAFLHPDDEPPAMPLIHHDPNTVDSGPHRIKMAMHLTSHEDRLTLSLAAEDIYLDATEVSALLHEIGRTVIDLAREQYRSADGALRDGA</sequence>
<reference evidence="2" key="1">
    <citation type="journal article" date="2019" name="Int. J. Syst. Evol. Microbiol.">
        <title>The Global Catalogue of Microorganisms (GCM) 10K type strain sequencing project: providing services to taxonomists for standard genome sequencing and annotation.</title>
        <authorList>
            <consortium name="The Broad Institute Genomics Platform"/>
            <consortium name="The Broad Institute Genome Sequencing Center for Infectious Disease"/>
            <person name="Wu L."/>
            <person name="Ma J."/>
        </authorList>
    </citation>
    <scope>NUCLEOTIDE SEQUENCE [LARGE SCALE GENOMIC DNA]</scope>
    <source>
        <strain evidence="2">CGMCC 4.1437</strain>
    </source>
</reference>
<dbReference type="Proteomes" id="UP001595975">
    <property type="component" value="Unassembled WGS sequence"/>
</dbReference>
<comment type="caution">
    <text evidence="1">The sequence shown here is derived from an EMBL/GenBank/DDBJ whole genome shotgun (WGS) entry which is preliminary data.</text>
</comment>
<protein>
    <recommendedName>
        <fullName evidence="3">Condensation domain-containing protein</fullName>
    </recommendedName>
</protein>
<proteinExistence type="predicted"/>
<gene>
    <name evidence="1" type="ORF">ACFP3U_23755</name>
</gene>
<dbReference type="EMBL" id="JBHSOF010000034">
    <property type="protein sequence ID" value="MFC5665980.1"/>
    <property type="molecule type" value="Genomic_DNA"/>
</dbReference>
<dbReference type="SUPFAM" id="SSF52777">
    <property type="entry name" value="CoA-dependent acyltransferases"/>
    <property type="match status" value="1"/>
</dbReference>
<evidence type="ECO:0000313" key="1">
    <source>
        <dbReference type="EMBL" id="MFC5665980.1"/>
    </source>
</evidence>
<evidence type="ECO:0008006" key="3">
    <source>
        <dbReference type="Google" id="ProtNLM"/>
    </source>
</evidence>
<dbReference type="InterPro" id="IPR023213">
    <property type="entry name" value="CAT-like_dom_sf"/>
</dbReference>
<evidence type="ECO:0000313" key="2">
    <source>
        <dbReference type="Proteomes" id="UP001595975"/>
    </source>
</evidence>
<name>A0ABW0XBR8_9ACTN</name>
<dbReference type="Gene3D" id="3.30.559.10">
    <property type="entry name" value="Chloramphenicol acetyltransferase-like domain"/>
    <property type="match status" value="1"/>
</dbReference>
<dbReference type="Gene3D" id="3.30.559.30">
    <property type="entry name" value="Nonribosomal peptide synthetase, condensation domain"/>
    <property type="match status" value="1"/>
</dbReference>
<keyword evidence="2" id="KW-1185">Reference proteome</keyword>